<dbReference type="Pfam" id="PF08241">
    <property type="entry name" value="Methyltransf_11"/>
    <property type="match status" value="1"/>
</dbReference>
<dbReference type="AlphaFoldDB" id="A0A9Y2MWL5"/>
<dbReference type="EC" id="2.1.-.-" evidence="5"/>
<dbReference type="InterPro" id="IPR013216">
    <property type="entry name" value="Methyltransf_11"/>
</dbReference>
<dbReference type="PANTHER" id="PTHR44942">
    <property type="entry name" value="METHYLTRANSF_11 DOMAIN-CONTAINING PROTEIN"/>
    <property type="match status" value="1"/>
</dbReference>
<keyword evidence="2 5" id="KW-0489">Methyltransferase</keyword>
<evidence type="ECO:0000313" key="6">
    <source>
        <dbReference type="Proteomes" id="UP001236014"/>
    </source>
</evidence>
<dbReference type="EMBL" id="CP127294">
    <property type="protein sequence ID" value="WIX79868.1"/>
    <property type="molecule type" value="Genomic_DNA"/>
</dbReference>
<evidence type="ECO:0000313" key="5">
    <source>
        <dbReference type="EMBL" id="WIX79868.1"/>
    </source>
</evidence>
<dbReference type="Gene3D" id="3.40.50.150">
    <property type="entry name" value="Vaccinia Virus protein VP39"/>
    <property type="match status" value="1"/>
</dbReference>
<evidence type="ECO:0000256" key="3">
    <source>
        <dbReference type="ARBA" id="ARBA00022679"/>
    </source>
</evidence>
<name>A0A9Y2MWL5_9PSEU</name>
<dbReference type="InterPro" id="IPR029063">
    <property type="entry name" value="SAM-dependent_MTases_sf"/>
</dbReference>
<keyword evidence="6" id="KW-1185">Reference proteome</keyword>
<dbReference type="GO" id="GO:0008757">
    <property type="term" value="F:S-adenosylmethionine-dependent methyltransferase activity"/>
    <property type="evidence" value="ECO:0007669"/>
    <property type="project" value="InterPro"/>
</dbReference>
<sequence length="199" mass="20289">MSSIFDEMAASYDDDPFHPLVADTLISFLPSHPGLLLDVATGTGAAAFASLRLSPTVVVGVDISEGMVALARAKAPALDPAGVISWQVGPAVPLPVADATADAVVCASALHFLGATALADWVRVLRPGGIVAFSISSSARFDPCGSMSDVMAHDLRIPGSEAEAAALATDAGFHSATAQTVTAHLGGRDRLVFAVRAVR</sequence>
<dbReference type="RefSeq" id="WP_285970546.1">
    <property type="nucleotide sequence ID" value="NZ_CP127294.1"/>
</dbReference>
<reference evidence="5 6" key="1">
    <citation type="submission" date="2023-06" db="EMBL/GenBank/DDBJ databases">
        <authorList>
            <person name="Oyuntsetseg B."/>
            <person name="Kim S.B."/>
        </authorList>
    </citation>
    <scope>NUCLEOTIDE SEQUENCE [LARGE SCALE GENOMIC DNA]</scope>
    <source>
        <strain evidence="5 6">2-15</strain>
    </source>
</reference>
<feature type="domain" description="Methyltransferase type 11" evidence="4">
    <location>
        <begin position="37"/>
        <end position="133"/>
    </location>
</feature>
<evidence type="ECO:0000259" key="4">
    <source>
        <dbReference type="Pfam" id="PF08241"/>
    </source>
</evidence>
<proteinExistence type="inferred from homology"/>
<dbReference type="GO" id="GO:0032259">
    <property type="term" value="P:methylation"/>
    <property type="evidence" value="ECO:0007669"/>
    <property type="project" value="UniProtKB-KW"/>
</dbReference>
<organism evidence="5 6">
    <name type="scientific">Amycolatopsis carbonis</name>
    <dbReference type="NCBI Taxonomy" id="715471"/>
    <lineage>
        <taxon>Bacteria</taxon>
        <taxon>Bacillati</taxon>
        <taxon>Actinomycetota</taxon>
        <taxon>Actinomycetes</taxon>
        <taxon>Pseudonocardiales</taxon>
        <taxon>Pseudonocardiaceae</taxon>
        <taxon>Amycolatopsis</taxon>
    </lineage>
</organism>
<dbReference type="PANTHER" id="PTHR44942:SF4">
    <property type="entry name" value="METHYLTRANSFERASE TYPE 11 DOMAIN-CONTAINING PROTEIN"/>
    <property type="match status" value="1"/>
</dbReference>
<comment type="similarity">
    <text evidence="1">Belongs to the methyltransferase superfamily.</text>
</comment>
<dbReference type="Proteomes" id="UP001236014">
    <property type="component" value="Chromosome"/>
</dbReference>
<dbReference type="CDD" id="cd02440">
    <property type="entry name" value="AdoMet_MTases"/>
    <property type="match status" value="1"/>
</dbReference>
<gene>
    <name evidence="5" type="ORF">QRX50_03440</name>
</gene>
<dbReference type="KEGG" id="acab:QRX50_03440"/>
<accession>A0A9Y2MWL5</accession>
<dbReference type="InterPro" id="IPR051052">
    <property type="entry name" value="Diverse_substrate_MTase"/>
</dbReference>
<evidence type="ECO:0000256" key="2">
    <source>
        <dbReference type="ARBA" id="ARBA00022603"/>
    </source>
</evidence>
<evidence type="ECO:0000256" key="1">
    <source>
        <dbReference type="ARBA" id="ARBA00008361"/>
    </source>
</evidence>
<keyword evidence="3 5" id="KW-0808">Transferase</keyword>
<dbReference type="SUPFAM" id="SSF53335">
    <property type="entry name" value="S-adenosyl-L-methionine-dependent methyltransferases"/>
    <property type="match status" value="1"/>
</dbReference>
<protein>
    <submittedName>
        <fullName evidence="5">Class I SAM-dependent methyltransferase</fullName>
        <ecNumber evidence="5">2.1.-.-</ecNumber>
    </submittedName>
</protein>